<gene>
    <name evidence="7" type="ORF">MANES_06G140700v8</name>
</gene>
<dbReference type="GO" id="GO:0090575">
    <property type="term" value="C:RNA polymerase II transcription regulator complex"/>
    <property type="evidence" value="ECO:0000318"/>
    <property type="project" value="GO_Central"/>
</dbReference>
<evidence type="ECO:0000256" key="4">
    <source>
        <dbReference type="ARBA" id="ARBA00023242"/>
    </source>
</evidence>
<reference evidence="8" key="1">
    <citation type="journal article" date="2016" name="Nat. Biotechnol.">
        <title>Sequencing wild and cultivated cassava and related species reveals extensive interspecific hybridization and genetic diversity.</title>
        <authorList>
            <person name="Bredeson J.V."/>
            <person name="Lyons J.B."/>
            <person name="Prochnik S.E."/>
            <person name="Wu G.A."/>
            <person name="Ha C.M."/>
            <person name="Edsinger-Gonzales E."/>
            <person name="Grimwood J."/>
            <person name="Schmutz J."/>
            <person name="Rabbi I.Y."/>
            <person name="Egesi C."/>
            <person name="Nauluvula P."/>
            <person name="Lebot V."/>
            <person name="Ndunguru J."/>
            <person name="Mkamilo G."/>
            <person name="Bart R.S."/>
            <person name="Setter T.L."/>
            <person name="Gleadow R.M."/>
            <person name="Kulakow P."/>
            <person name="Ferguson M.E."/>
            <person name="Rounsley S."/>
            <person name="Rokhsar D.S."/>
        </authorList>
    </citation>
    <scope>NUCLEOTIDE SEQUENCE [LARGE SCALE GENOMIC DNA]</scope>
    <source>
        <strain evidence="8">cv. AM560-2</strain>
    </source>
</reference>
<keyword evidence="5" id="KW-0175">Coiled coil</keyword>
<dbReference type="CDD" id="cd18914">
    <property type="entry name" value="bHLH_AtORG2_like"/>
    <property type="match status" value="1"/>
</dbReference>
<feature type="coiled-coil region" evidence="5">
    <location>
        <begin position="69"/>
        <end position="96"/>
    </location>
</feature>
<dbReference type="EMBL" id="CM004392">
    <property type="protein sequence ID" value="OAY48208.1"/>
    <property type="molecule type" value="Genomic_DNA"/>
</dbReference>
<protein>
    <recommendedName>
        <fullName evidence="6">BHLH domain-containing protein</fullName>
    </recommendedName>
</protein>
<dbReference type="OrthoDB" id="1935281at2759"/>
<dbReference type="GO" id="GO:0046983">
    <property type="term" value="F:protein dimerization activity"/>
    <property type="evidence" value="ECO:0007669"/>
    <property type="project" value="InterPro"/>
</dbReference>
<sequence length="206" mass="22837">MGDGQPQPPAILANSNTKNDVGFSCDDKKIIRKEIERQRRQQMSTLCASLRSLLPLESLKGKRAISDHINEAAKYIKDLQNNVQELSVTRDKLKHLLNSTSLDDQGNEISSLDNLMNNTVTVLSRVSGVEIVVSSESGEGNFLLSRVLEAVIEEGFEVVSCISTKRDGRLYNTMQCQTSHLTCIDVAALQQKLNDVILSSRFISRS</sequence>
<evidence type="ECO:0000259" key="6">
    <source>
        <dbReference type="PROSITE" id="PS50888"/>
    </source>
</evidence>
<dbReference type="Pfam" id="PF00010">
    <property type="entry name" value="HLH"/>
    <property type="match status" value="1"/>
</dbReference>
<keyword evidence="3" id="KW-0804">Transcription</keyword>
<dbReference type="InterPro" id="IPR015660">
    <property type="entry name" value="MASH1/Ascl1a-like"/>
</dbReference>
<dbReference type="SUPFAM" id="SSF47459">
    <property type="entry name" value="HLH, helix-loop-helix DNA-binding domain"/>
    <property type="match status" value="1"/>
</dbReference>
<dbReference type="Gene3D" id="4.10.280.10">
    <property type="entry name" value="Helix-loop-helix DNA-binding domain"/>
    <property type="match status" value="1"/>
</dbReference>
<dbReference type="PROSITE" id="PS50888">
    <property type="entry name" value="BHLH"/>
    <property type="match status" value="1"/>
</dbReference>
<evidence type="ECO:0000256" key="1">
    <source>
        <dbReference type="ARBA" id="ARBA00004123"/>
    </source>
</evidence>
<dbReference type="GO" id="GO:0000981">
    <property type="term" value="F:DNA-binding transcription factor activity, RNA polymerase II-specific"/>
    <property type="evidence" value="ECO:0000318"/>
    <property type="project" value="GO_Central"/>
</dbReference>
<dbReference type="SMR" id="A0A2C9VQU5"/>
<evidence type="ECO:0000256" key="5">
    <source>
        <dbReference type="SAM" id="Coils"/>
    </source>
</evidence>
<name>A0A2C9VQU5_MANES</name>
<accession>A0A2C9VQU5</accession>
<evidence type="ECO:0000313" key="8">
    <source>
        <dbReference type="Proteomes" id="UP000091857"/>
    </source>
</evidence>
<dbReference type="STRING" id="3983.A0A2C9VQU5"/>
<dbReference type="GO" id="GO:0000977">
    <property type="term" value="F:RNA polymerase II transcription regulatory region sequence-specific DNA binding"/>
    <property type="evidence" value="ECO:0000318"/>
    <property type="project" value="GO_Central"/>
</dbReference>
<dbReference type="AlphaFoldDB" id="A0A2C9VQU5"/>
<dbReference type="InterPro" id="IPR011598">
    <property type="entry name" value="bHLH_dom"/>
</dbReference>
<comment type="caution">
    <text evidence="7">The sequence shown here is derived from an EMBL/GenBank/DDBJ whole genome shotgun (WGS) entry which is preliminary data.</text>
</comment>
<dbReference type="PANTHER" id="PTHR13935">
    <property type="entry name" value="ACHAETE-SCUTE TRANSCRIPTION FACTOR-RELATED"/>
    <property type="match status" value="1"/>
</dbReference>
<comment type="subcellular location">
    <subcellularLocation>
        <location evidence="1">Nucleus</location>
    </subcellularLocation>
</comment>
<dbReference type="InterPro" id="IPR036638">
    <property type="entry name" value="HLH_DNA-bd_sf"/>
</dbReference>
<evidence type="ECO:0000256" key="3">
    <source>
        <dbReference type="ARBA" id="ARBA00023163"/>
    </source>
</evidence>
<organism evidence="7 8">
    <name type="scientific">Manihot esculenta</name>
    <name type="common">Cassava</name>
    <name type="synonym">Jatropha manihot</name>
    <dbReference type="NCBI Taxonomy" id="3983"/>
    <lineage>
        <taxon>Eukaryota</taxon>
        <taxon>Viridiplantae</taxon>
        <taxon>Streptophyta</taxon>
        <taxon>Embryophyta</taxon>
        <taxon>Tracheophyta</taxon>
        <taxon>Spermatophyta</taxon>
        <taxon>Magnoliopsida</taxon>
        <taxon>eudicotyledons</taxon>
        <taxon>Gunneridae</taxon>
        <taxon>Pentapetalae</taxon>
        <taxon>rosids</taxon>
        <taxon>fabids</taxon>
        <taxon>Malpighiales</taxon>
        <taxon>Euphorbiaceae</taxon>
        <taxon>Crotonoideae</taxon>
        <taxon>Manihoteae</taxon>
        <taxon>Manihot</taxon>
    </lineage>
</organism>
<feature type="domain" description="BHLH" evidence="6">
    <location>
        <begin position="27"/>
        <end position="79"/>
    </location>
</feature>
<dbReference type="GO" id="GO:0006357">
    <property type="term" value="P:regulation of transcription by RNA polymerase II"/>
    <property type="evidence" value="ECO:0000318"/>
    <property type="project" value="GO_Central"/>
</dbReference>
<keyword evidence="4" id="KW-0539">Nucleus</keyword>
<evidence type="ECO:0000256" key="2">
    <source>
        <dbReference type="ARBA" id="ARBA00023015"/>
    </source>
</evidence>
<dbReference type="SMART" id="SM00353">
    <property type="entry name" value="HLH"/>
    <property type="match status" value="1"/>
</dbReference>
<dbReference type="Proteomes" id="UP000091857">
    <property type="component" value="Chromosome 6"/>
</dbReference>
<keyword evidence="2" id="KW-0805">Transcription regulation</keyword>
<dbReference type="PANTHER" id="PTHR13935:SF134">
    <property type="entry name" value="TRANSCRIPTION FACTOR BHLH FAMILY-RELATED"/>
    <property type="match status" value="1"/>
</dbReference>
<dbReference type="Gramene" id="Manes.06G140700.1.v8.1">
    <property type="protein sequence ID" value="Manes.06G140700.1.v8.1.CDS"/>
    <property type="gene ID" value="Manes.06G140700.v8.1"/>
</dbReference>
<evidence type="ECO:0000313" key="7">
    <source>
        <dbReference type="EMBL" id="OAY48208.1"/>
    </source>
</evidence>
<proteinExistence type="predicted"/>
<keyword evidence="8" id="KW-1185">Reference proteome</keyword>